<feature type="non-terminal residue" evidence="3">
    <location>
        <position position="147"/>
    </location>
</feature>
<comment type="caution">
    <text evidence="3">The sequence shown here is derived from an EMBL/GenBank/DDBJ whole genome shotgun (WGS) entry which is preliminary data.</text>
</comment>
<dbReference type="AlphaFoldDB" id="A0AAV2RC34"/>
<keyword evidence="4" id="KW-1185">Reference proteome</keyword>
<evidence type="ECO:0000256" key="1">
    <source>
        <dbReference type="ARBA" id="ARBA00023157"/>
    </source>
</evidence>
<dbReference type="PANTHER" id="PTHR23278:SF19">
    <property type="entry name" value="OBSCURIN"/>
    <property type="match status" value="1"/>
</dbReference>
<dbReference type="InterPro" id="IPR036179">
    <property type="entry name" value="Ig-like_dom_sf"/>
</dbReference>
<sequence length="147" mass="16398">NITMPLDTTLTINMTLAPLTIQVRKLMGSQEFVSSGQTEELECSTTGSRPQPQVSWWRDGLKLPNPSATVSRSANQTLSVYRLVPEPSDHGVVFTCRVENPQLPSKSLEESYKLNVHYIPKVELSMGMRLNPNAVREGSDVFFECTI</sequence>
<evidence type="ECO:0000313" key="3">
    <source>
        <dbReference type="EMBL" id="CAL4122698.1"/>
    </source>
</evidence>
<dbReference type="PROSITE" id="PS50835">
    <property type="entry name" value="IG_LIKE"/>
    <property type="match status" value="1"/>
</dbReference>
<evidence type="ECO:0000313" key="4">
    <source>
        <dbReference type="Proteomes" id="UP001497623"/>
    </source>
</evidence>
<keyword evidence="1" id="KW-1015">Disulfide bond</keyword>
<dbReference type="PANTHER" id="PTHR23278">
    <property type="entry name" value="SIDESTEP PROTEIN"/>
    <property type="match status" value="1"/>
</dbReference>
<reference evidence="3 4" key="1">
    <citation type="submission" date="2024-05" db="EMBL/GenBank/DDBJ databases">
        <authorList>
            <person name="Wallberg A."/>
        </authorList>
    </citation>
    <scope>NUCLEOTIDE SEQUENCE [LARGE SCALE GENOMIC DNA]</scope>
</reference>
<dbReference type="InterPro" id="IPR013162">
    <property type="entry name" value="CD80_C2-set"/>
</dbReference>
<dbReference type="Proteomes" id="UP001497623">
    <property type="component" value="Unassembled WGS sequence"/>
</dbReference>
<evidence type="ECO:0000259" key="2">
    <source>
        <dbReference type="PROSITE" id="PS50835"/>
    </source>
</evidence>
<dbReference type="InterPro" id="IPR007110">
    <property type="entry name" value="Ig-like_dom"/>
</dbReference>
<feature type="non-terminal residue" evidence="3">
    <location>
        <position position="1"/>
    </location>
</feature>
<dbReference type="EMBL" id="CAXKWB010020624">
    <property type="protein sequence ID" value="CAL4122698.1"/>
    <property type="molecule type" value="Genomic_DNA"/>
</dbReference>
<proteinExistence type="predicted"/>
<accession>A0AAV2RC34</accession>
<name>A0AAV2RC34_MEGNR</name>
<dbReference type="SUPFAM" id="SSF48726">
    <property type="entry name" value="Immunoglobulin"/>
    <property type="match status" value="1"/>
</dbReference>
<feature type="domain" description="Ig-like" evidence="2">
    <location>
        <begin position="18"/>
        <end position="115"/>
    </location>
</feature>
<protein>
    <recommendedName>
        <fullName evidence="2">Ig-like domain-containing protein</fullName>
    </recommendedName>
</protein>
<gene>
    <name evidence="3" type="ORF">MNOR_LOCUS23420</name>
</gene>
<dbReference type="Gene3D" id="2.60.40.10">
    <property type="entry name" value="Immunoglobulins"/>
    <property type="match status" value="1"/>
</dbReference>
<dbReference type="Pfam" id="PF08205">
    <property type="entry name" value="C2-set_2"/>
    <property type="match status" value="1"/>
</dbReference>
<organism evidence="3 4">
    <name type="scientific">Meganyctiphanes norvegica</name>
    <name type="common">Northern krill</name>
    <name type="synonym">Thysanopoda norvegica</name>
    <dbReference type="NCBI Taxonomy" id="48144"/>
    <lineage>
        <taxon>Eukaryota</taxon>
        <taxon>Metazoa</taxon>
        <taxon>Ecdysozoa</taxon>
        <taxon>Arthropoda</taxon>
        <taxon>Crustacea</taxon>
        <taxon>Multicrustacea</taxon>
        <taxon>Malacostraca</taxon>
        <taxon>Eumalacostraca</taxon>
        <taxon>Eucarida</taxon>
        <taxon>Euphausiacea</taxon>
        <taxon>Euphausiidae</taxon>
        <taxon>Meganyctiphanes</taxon>
    </lineage>
</organism>
<dbReference type="InterPro" id="IPR013783">
    <property type="entry name" value="Ig-like_fold"/>
</dbReference>